<sequence length="1184" mass="130920">MLSLSTVELRSSTAAKAQEEARANARVALMMAIGELQKYAGPDQRVTAEADILSSAGFYKNNRSEGRKHYLGIYSTEEWHERDSNGLRKAWKTYDETRNRDAFMRWLVSGDSEDRNSLGFATETVAEDQSIELVGSGTVGENSASDRIRVPYDAVTDAQGKVSGRMAWWVGDQGVKARLDLADLRRDTSQKEWTNRRERVNPVQMGMASVEGFENIGIDPENEEQQEELQRILSYSQSGFFNGGALALDTLKERYHDVTTLSRGVLADVALGGLKRDLSLPFELPNLTADSGSSDWIYNLNGSDVPQERESGFAKIQEFNNSGDQRSQWVSQEYDGTERWPNGFRPDWWGKKVGYVYSYPGNSGSDVQGNKQYLRGANWDMLRNHYRMYKREYEQLGSSDPTRQGVRNPSDDRTWLVRSYDPPSPHTGSKGQTPLTLTAVGEFGPGAANASPSKSLLDPYYTYGFAASRGIRHWNDREVSSLGLVPIMTRLTLVIGTYGEDTDDNGDIDRMQFTVDAVGTLWNPYNVPIEVESVFSDIKLEGLAMNAKLEGEGWEIDLPFNSLRLGVTEEKDPNYPFASSPPSQLIRLEPGELRTYSLNYPEPKDYFAGSGGKVPGSFVNNNWTGGLFGRYSRRTVPAGKQVEFECTPNTNTVWLQNYIGYFHTAKGQFMNPFMRGDFHDLPQFSGMVVKDASSIGTPIKKKITVPEGADKKMALMTIDFKLRSSGETLSGNSIAREFDPRAIVNHVKAAGQSGKGDVPANWDVSIESISDYDQVQIGIGSGGRNNGFWGPSHEGDGETHVIYYEIPDAPIASIGGLQHAQTSPAAWDQPYAIGGSSAPQKLNRNQIFRTQTESAGFENVYYDDAYLLNSALWDRYYFTGLTFSDTNVDESNALPLAEEIMAEFLDPQKENPLGNRRLSLSGGQSSPPIEELTHYRWIARHLMLDGAFNVNSTRVEAWKAWLSSLKGADVDRVNPVNGRLTKDSNSNTPFSRSVVAGGKEGEDWRGYNTLSDSQIQKLAENIVEEVKKRGPFLSVADFVNRRISSDETGKEGALQAALRASSLNLGSGVEEGIPGTIRQGDVLAGLGASIAARSDTFIVRAYGDSLTATGEVRARAWCEAVLQRIPTPVDDNGKLLDMPNPEFPGNNPGGTDAYVENAEAPLAAKDFGRQFRVISFRWLAKDEV</sequence>
<comment type="caution">
    <text evidence="2">The sequence shown here is derived from an EMBL/GenBank/DDBJ whole genome shotgun (WGS) entry which is preliminary data.</text>
</comment>
<protein>
    <submittedName>
        <fullName evidence="2">Uncharacterized protein</fullName>
    </submittedName>
</protein>
<dbReference type="EMBL" id="JACBAZ010000008">
    <property type="protein sequence ID" value="NWK57212.1"/>
    <property type="molecule type" value="Genomic_DNA"/>
</dbReference>
<name>A0A851GJM1_9BACT</name>
<feature type="region of interest" description="Disordered" evidence="1">
    <location>
        <begin position="396"/>
        <end position="433"/>
    </location>
</feature>
<gene>
    <name evidence="2" type="ORF">HW115_16435</name>
</gene>
<organism evidence="2 3">
    <name type="scientific">Oceaniferula marina</name>
    <dbReference type="NCBI Taxonomy" id="2748318"/>
    <lineage>
        <taxon>Bacteria</taxon>
        <taxon>Pseudomonadati</taxon>
        <taxon>Verrucomicrobiota</taxon>
        <taxon>Verrucomicrobiia</taxon>
        <taxon>Verrucomicrobiales</taxon>
        <taxon>Verrucomicrobiaceae</taxon>
        <taxon>Oceaniferula</taxon>
    </lineage>
</organism>
<dbReference type="Proteomes" id="UP000557872">
    <property type="component" value="Unassembled WGS sequence"/>
</dbReference>
<evidence type="ECO:0000256" key="1">
    <source>
        <dbReference type="SAM" id="MobiDB-lite"/>
    </source>
</evidence>
<proteinExistence type="predicted"/>
<reference evidence="2 3" key="1">
    <citation type="submission" date="2020-07" db="EMBL/GenBank/DDBJ databases">
        <title>Roseicoccus Jingziensis gen. nov., sp. nov., isolated from coastal seawater.</title>
        <authorList>
            <person name="Feng X."/>
        </authorList>
    </citation>
    <scope>NUCLEOTIDE SEQUENCE [LARGE SCALE GENOMIC DNA]</scope>
    <source>
        <strain evidence="2 3">N1E253</strain>
    </source>
</reference>
<feature type="compositionally biased region" description="Polar residues" evidence="1">
    <location>
        <begin position="396"/>
        <end position="407"/>
    </location>
</feature>
<keyword evidence="3" id="KW-1185">Reference proteome</keyword>
<dbReference type="AlphaFoldDB" id="A0A851GJM1"/>
<accession>A0A851GJM1</accession>
<evidence type="ECO:0000313" key="2">
    <source>
        <dbReference type="EMBL" id="NWK57212.1"/>
    </source>
</evidence>
<evidence type="ECO:0000313" key="3">
    <source>
        <dbReference type="Proteomes" id="UP000557872"/>
    </source>
</evidence>